<feature type="domain" description="MlaB-like STAS" evidence="2">
    <location>
        <begin position="564"/>
        <end position="615"/>
    </location>
</feature>
<evidence type="ECO:0000313" key="3">
    <source>
        <dbReference type="EMBL" id="MDD0813082.1"/>
    </source>
</evidence>
<organism evidence="3 4">
    <name type="scientific">Curvibacter microcysteis</name>
    <dbReference type="NCBI Taxonomy" id="3026419"/>
    <lineage>
        <taxon>Bacteria</taxon>
        <taxon>Pseudomonadati</taxon>
        <taxon>Pseudomonadota</taxon>
        <taxon>Betaproteobacteria</taxon>
        <taxon>Burkholderiales</taxon>
        <taxon>Comamonadaceae</taxon>
        <taxon>Curvibacter</taxon>
    </lineage>
</organism>
<evidence type="ECO:0000259" key="2">
    <source>
        <dbReference type="Pfam" id="PF13466"/>
    </source>
</evidence>
<gene>
    <name evidence="3" type="ORF">PSQ39_00400</name>
</gene>
<dbReference type="InterPro" id="IPR058548">
    <property type="entry name" value="MlaB-like_STAS"/>
</dbReference>
<feature type="region of interest" description="Disordered" evidence="1">
    <location>
        <begin position="141"/>
        <end position="168"/>
    </location>
</feature>
<accession>A0ABT5M921</accession>
<dbReference type="Proteomes" id="UP001528672">
    <property type="component" value="Unassembled WGS sequence"/>
</dbReference>
<keyword evidence="4" id="KW-1185">Reference proteome</keyword>
<dbReference type="EMBL" id="JAQSIO010000001">
    <property type="protein sequence ID" value="MDD0813082.1"/>
    <property type="molecule type" value="Genomic_DNA"/>
</dbReference>
<protein>
    <submittedName>
        <fullName evidence="3">STAS domain-containing protein</fullName>
    </submittedName>
</protein>
<feature type="region of interest" description="Disordered" evidence="1">
    <location>
        <begin position="67"/>
        <end position="97"/>
    </location>
</feature>
<sequence length="626" mass="67949">MTKEDPSGLLSKVVRFVTSPTTNWGDLDQSEDDRDSNYNKQALKEMIERKRRNDFVRRREFDQLRKLRKREALNPPEDPQARPSFFQSSLASRTDDRAGTLKKIDEIEAQMSMQWWRSKQGQPPPGTSAALAAAHKNAFAPTRPTGLASAPASVPASVPAATQPQSRHSLDAAHTLPGSTVSTSMLKGMSIPASRPGAPAPPHLADWDFDGPGGRGQGPAFAPTAVQSTLPMSGHSEFASSRLLGQETPAYVHAPELEEAAIRYANGDVEGAESAVLDLVQQPSLAYQEPLWMALFDLYRATAQADRFDSASIDFAGRFGRSGPLWVSFPSADASARRAPTASPWDDGLTEAAGYQWTSPSVLGLQSVAALKAALGRAASPWLLDWSRLSLIEDAAVPPLAELMADWAQSRVRLRWQGMAIFDDVLRAQTRSGEPEVSPAWWQLRMESLRVMGRAEEFELVALDYCITYEQSPPSWQAPYCECRVLTGDGAGLLLDAPAGEGPATQPSRYHTEFATTALALDMPAPDSEMGGQQAIVVDLSGTITGDVGGSLPVPLPGYRIPKVLVVDCARLVRIDFSAAGSVLNWAAARQAEGTQVQFQQLHRLVAVFFNVIGINDHARVMPRQD</sequence>
<name>A0ABT5M921_9BURK</name>
<evidence type="ECO:0000256" key="1">
    <source>
        <dbReference type="SAM" id="MobiDB-lite"/>
    </source>
</evidence>
<proteinExistence type="predicted"/>
<feature type="compositionally biased region" description="Low complexity" evidence="1">
    <location>
        <begin position="148"/>
        <end position="161"/>
    </location>
</feature>
<reference evidence="3 4" key="1">
    <citation type="submission" date="2023-02" db="EMBL/GenBank/DDBJ databases">
        <title>Bacterial whole genome sequence for Curvibacter sp. HBC28.</title>
        <authorList>
            <person name="Le V."/>
            <person name="Ko S.-R."/>
            <person name="Ahn C.-Y."/>
            <person name="Oh H.-M."/>
        </authorList>
    </citation>
    <scope>NUCLEOTIDE SEQUENCE [LARGE SCALE GENOMIC DNA]</scope>
    <source>
        <strain evidence="3 4">HBC28</strain>
    </source>
</reference>
<feature type="region of interest" description="Disordered" evidence="1">
    <location>
        <begin position="20"/>
        <end position="39"/>
    </location>
</feature>
<dbReference type="Pfam" id="PF13466">
    <property type="entry name" value="STAS_2"/>
    <property type="match status" value="1"/>
</dbReference>
<evidence type="ECO:0000313" key="4">
    <source>
        <dbReference type="Proteomes" id="UP001528672"/>
    </source>
</evidence>
<comment type="caution">
    <text evidence="3">The sequence shown here is derived from an EMBL/GenBank/DDBJ whole genome shotgun (WGS) entry which is preliminary data.</text>
</comment>
<dbReference type="RefSeq" id="WP_273924620.1">
    <property type="nucleotide sequence ID" value="NZ_JAQSIO010000001.1"/>
</dbReference>